<dbReference type="InterPro" id="IPR024079">
    <property type="entry name" value="MetalloPept_cat_dom_sf"/>
</dbReference>
<evidence type="ECO:0000256" key="4">
    <source>
        <dbReference type="SAM" id="MobiDB-lite"/>
    </source>
</evidence>
<dbReference type="PRINTS" id="PR00301">
    <property type="entry name" value="HEATSHOCK70"/>
</dbReference>
<feature type="compositionally biased region" description="Basic residues" evidence="4">
    <location>
        <begin position="472"/>
        <end position="488"/>
    </location>
</feature>
<dbReference type="SUPFAM" id="SSF53067">
    <property type="entry name" value="Actin-like ATPase domain"/>
    <property type="match status" value="2"/>
</dbReference>
<dbReference type="InterPro" id="IPR043129">
    <property type="entry name" value="ATPase_NBD"/>
</dbReference>
<dbReference type="EMBL" id="OW152842">
    <property type="protein sequence ID" value="CAH2065177.1"/>
    <property type="molecule type" value="Genomic_DNA"/>
</dbReference>
<evidence type="ECO:0000256" key="2">
    <source>
        <dbReference type="ARBA" id="ARBA00022741"/>
    </source>
</evidence>
<dbReference type="Pfam" id="PF00012">
    <property type="entry name" value="HSP70"/>
    <property type="match status" value="1"/>
</dbReference>
<dbReference type="InterPro" id="IPR029047">
    <property type="entry name" value="HSP70_peptide-bd_sf"/>
</dbReference>
<dbReference type="Gene3D" id="3.40.390.10">
    <property type="entry name" value="Collagenase (Catalytic Domain)"/>
    <property type="match status" value="1"/>
</dbReference>
<name>A0ABN8IRR8_9NEOP</name>
<dbReference type="InterPro" id="IPR018181">
    <property type="entry name" value="Heat_shock_70_CS"/>
</dbReference>
<protein>
    <submittedName>
        <fullName evidence="5">Uncharacterized protein</fullName>
    </submittedName>
</protein>
<dbReference type="InterPro" id="IPR013126">
    <property type="entry name" value="Hsp_70_fam"/>
</dbReference>
<dbReference type="Proteomes" id="UP000837857">
    <property type="component" value="Chromosome 30"/>
</dbReference>
<dbReference type="SUPFAM" id="SSF100934">
    <property type="entry name" value="Heat shock protein 70kD (HSP70), C-terminal subdomain"/>
    <property type="match status" value="1"/>
</dbReference>
<dbReference type="Gene3D" id="1.20.1270.10">
    <property type="match status" value="1"/>
</dbReference>
<feature type="compositionally biased region" description="Basic residues" evidence="4">
    <location>
        <begin position="582"/>
        <end position="597"/>
    </location>
</feature>
<dbReference type="InterPro" id="IPR029048">
    <property type="entry name" value="HSP70_C_sf"/>
</dbReference>
<feature type="non-terminal residue" evidence="5">
    <location>
        <position position="1335"/>
    </location>
</feature>
<organism evidence="5 6">
    <name type="scientific">Iphiclides podalirius</name>
    <name type="common">scarce swallowtail</name>
    <dbReference type="NCBI Taxonomy" id="110791"/>
    <lineage>
        <taxon>Eukaryota</taxon>
        <taxon>Metazoa</taxon>
        <taxon>Ecdysozoa</taxon>
        <taxon>Arthropoda</taxon>
        <taxon>Hexapoda</taxon>
        <taxon>Insecta</taxon>
        <taxon>Pterygota</taxon>
        <taxon>Neoptera</taxon>
        <taxon>Endopterygota</taxon>
        <taxon>Lepidoptera</taxon>
        <taxon>Glossata</taxon>
        <taxon>Ditrysia</taxon>
        <taxon>Papilionoidea</taxon>
        <taxon>Papilionidae</taxon>
        <taxon>Papilioninae</taxon>
        <taxon>Iphiclides</taxon>
    </lineage>
</organism>
<feature type="region of interest" description="Disordered" evidence="4">
    <location>
        <begin position="299"/>
        <end position="321"/>
    </location>
</feature>
<dbReference type="SUPFAM" id="SSF100920">
    <property type="entry name" value="Heat shock protein 70kD (HSP70), peptide-binding domain"/>
    <property type="match status" value="1"/>
</dbReference>
<dbReference type="Gene3D" id="2.60.34.10">
    <property type="entry name" value="Substrate Binding Domain Of DNAk, Chain A, domain 1"/>
    <property type="match status" value="1"/>
</dbReference>
<dbReference type="Gene3D" id="3.90.640.10">
    <property type="entry name" value="Actin, Chain A, domain 4"/>
    <property type="match status" value="1"/>
</dbReference>
<dbReference type="PANTHER" id="PTHR19375">
    <property type="entry name" value="HEAT SHOCK PROTEIN 70KDA"/>
    <property type="match status" value="1"/>
</dbReference>
<dbReference type="NCBIfam" id="NF001413">
    <property type="entry name" value="PRK00290.1"/>
    <property type="match status" value="1"/>
</dbReference>
<gene>
    <name evidence="5" type="ORF">IPOD504_LOCUS13071</name>
</gene>
<dbReference type="Gene3D" id="3.30.30.30">
    <property type="match status" value="1"/>
</dbReference>
<feature type="compositionally biased region" description="Basic and acidic residues" evidence="4">
    <location>
        <begin position="375"/>
        <end position="384"/>
    </location>
</feature>
<sequence length="1335" mass="150801">MRAVELFTKDSKLPPELRPLRYDVNSVTHFGDREFSKNGHRTIIFKDHNVQQNRNGLSELDLRKIEIVYGPECLKRERQEKIELCQNYPGVARRKREIDISVGGASLRVNRDITAPPAINTTEALSALAQLGVENEAHDIKERVHQLSSRALTNAQVKYCNGTAPHLRSDGDTGSDGADPLGTVELLADYAKSIVDHAGENTKSFCEAADSLYVYQRTRCIYEGYGGCRGYRSTKSGDVKHSTQHRPTYQYPTKHPNRESKYEPMSYRTGNNSDADKVRRKREAATVGDAIWSKEKEKTNGIDVKSKPTASPTDKTVSDARRRFKEIPFSVHKHKKSAKEKVYASDLSLEGEQGKLFKNNRPAANIRLAQRKKKMNGERRKREASAVTTSQPDEVGQAEDVNRKETSTDNLPTTDKGPASDQITVSNRSETGGRRKFKDTQYRVYKGKNNEKKRTYASELSLESKQVKRFKKINRGTRTAKQRSGRRGMIRDPADRVRRKRETAPDESPVQANGDADEDVAKEKTDNDSPSADAAAGVDQTVEGRRRFGDIPFNVYNKKKNGKEEGYASDLSLEDKQDKASKKNRQMKSHLTQRKKKRGEDRSEETRPVSERDRTPRKAAPRTVELSKDNEEFYAERRWPDGIVRYMIKDIPKYDLDDVRYRLEEVNKILKEKTCTRLMEITDDERSLFEDYLVLDNSPDYVTGRVGGKQCVAVWRKGDVEVIPNEQGNRTTPSYVAFTNRERLIGEAAKNQATANAANTIFGAKRLIGRRYDDVAVQMDMRHWPFKVASDGGKPRFVVCHKTQRRTFAPEEISGMILSRMREAAEVYLGRAVGDAVVTVPAYFNDAQRQATRAAGAIAGLNVLRIVNEPTAAALAYGLGRHAKGERRVLVYDLGGGTLDVSMLTISEGVYEVKATAGNTRLGGEDFDNRLAAYFAEDFRKRYGREVLGNAKAFRKLKSAAERAKRFLTSAAHATVQVESLWNEIDYCGKVTRDAFEELCSDLFEDALQPLERVLSDARLRKEDVHDVVLVGGGTRMPKIRGLVRDFFEGRPVSYSVNPEEAVACGAAIQAAILSGERHERIQDLLLVDVVPLSLGVETARGVMYKVIERNTPIPCRHTRDLTTLEDYQRSMTIEIFEGERTLTKDNNLLGVFELDKIPPAPRGVATVDVTFDVDANGILSVVAQDRSTGNTNSMVITNEHRLKQHEIGKMIADAEAFREEDSENKRRLEVRNQLESYVYSVKQTVTENIDKLTANEISTLTRECKDAIEWLELNPDCLREEYERKMSELLTHWSCVMRKFCTSLRHRAKRQRSELQCELEGITPTMLENVDSGD</sequence>
<evidence type="ECO:0000256" key="1">
    <source>
        <dbReference type="ARBA" id="ARBA00007381"/>
    </source>
</evidence>
<dbReference type="Gene3D" id="3.30.420.40">
    <property type="match status" value="2"/>
</dbReference>
<feature type="region of interest" description="Disordered" evidence="4">
    <location>
        <begin position="354"/>
        <end position="450"/>
    </location>
</feature>
<proteinExistence type="inferred from homology"/>
<keyword evidence="3" id="KW-0067">ATP-binding</keyword>
<keyword evidence="2" id="KW-0547">Nucleotide-binding</keyword>
<comment type="similarity">
    <text evidence="1">Belongs to the heat shock protein 70 family.</text>
</comment>
<dbReference type="PROSITE" id="PS00329">
    <property type="entry name" value="HSP70_2"/>
    <property type="match status" value="1"/>
</dbReference>
<feature type="compositionally biased region" description="Basic and acidic residues" evidence="4">
    <location>
        <begin position="598"/>
        <end position="616"/>
    </location>
</feature>
<accession>A0ABN8IRR8</accession>
<reference evidence="5" key="1">
    <citation type="submission" date="2022-03" db="EMBL/GenBank/DDBJ databases">
        <authorList>
            <person name="Martin H S."/>
        </authorList>
    </citation>
    <scope>NUCLEOTIDE SEQUENCE</scope>
</reference>
<keyword evidence="6" id="KW-1185">Reference proteome</keyword>
<feature type="region of interest" description="Disordered" evidence="4">
    <location>
        <begin position="472"/>
        <end position="543"/>
    </location>
</feature>
<feature type="region of interest" description="Disordered" evidence="4">
    <location>
        <begin position="235"/>
        <end position="281"/>
    </location>
</feature>
<feature type="compositionally biased region" description="Polar residues" evidence="4">
    <location>
        <begin position="421"/>
        <end position="430"/>
    </location>
</feature>
<evidence type="ECO:0000313" key="6">
    <source>
        <dbReference type="Proteomes" id="UP000837857"/>
    </source>
</evidence>
<evidence type="ECO:0000313" key="5">
    <source>
        <dbReference type="EMBL" id="CAH2065177.1"/>
    </source>
</evidence>
<feature type="region of interest" description="Disordered" evidence="4">
    <location>
        <begin position="567"/>
        <end position="624"/>
    </location>
</feature>
<evidence type="ECO:0000256" key="3">
    <source>
        <dbReference type="ARBA" id="ARBA00022840"/>
    </source>
</evidence>